<evidence type="ECO:0000313" key="3">
    <source>
        <dbReference type="Proteomes" id="UP000499080"/>
    </source>
</evidence>
<name>A0A4Y2UFE3_ARAVE</name>
<proteinExistence type="predicted"/>
<evidence type="ECO:0000256" key="1">
    <source>
        <dbReference type="SAM" id="MobiDB-lite"/>
    </source>
</evidence>
<gene>
    <name evidence="2" type="ORF">AVEN_156291_1</name>
</gene>
<accession>A0A4Y2UFE3</accession>
<sequence>MFRGPYGNSPTRRALNSSSNPSGVMFGGLLRREETNQAKGAMNPPDEVPLFIDPLTFKHLQSLSTTFYDTTTRHIMSQKEKKHEIGSHYASEYYLHVVDNPRGRLQVVVASEGGDIPNYLKIHIIRVIPDHETTLHDWMNFKPSLCNFGASIKWRGTMRRTYQTVNSREALETLLQNSSKVYCVWGEKQANFFKTFLDNVIDISSDFIQLALKKEPHFEDSNNLRIPTT</sequence>
<dbReference type="EMBL" id="BGPR01036162">
    <property type="protein sequence ID" value="GBO11253.1"/>
    <property type="molecule type" value="Genomic_DNA"/>
</dbReference>
<feature type="region of interest" description="Disordered" evidence="1">
    <location>
        <begin position="1"/>
        <end position="25"/>
    </location>
</feature>
<feature type="compositionally biased region" description="Polar residues" evidence="1">
    <location>
        <begin position="8"/>
        <end position="22"/>
    </location>
</feature>
<organism evidence="2 3">
    <name type="scientific">Araneus ventricosus</name>
    <name type="common">Orbweaver spider</name>
    <name type="synonym">Epeira ventricosa</name>
    <dbReference type="NCBI Taxonomy" id="182803"/>
    <lineage>
        <taxon>Eukaryota</taxon>
        <taxon>Metazoa</taxon>
        <taxon>Ecdysozoa</taxon>
        <taxon>Arthropoda</taxon>
        <taxon>Chelicerata</taxon>
        <taxon>Arachnida</taxon>
        <taxon>Araneae</taxon>
        <taxon>Araneomorphae</taxon>
        <taxon>Entelegynae</taxon>
        <taxon>Araneoidea</taxon>
        <taxon>Araneidae</taxon>
        <taxon>Araneus</taxon>
    </lineage>
</organism>
<evidence type="ECO:0000313" key="2">
    <source>
        <dbReference type="EMBL" id="GBO11253.1"/>
    </source>
</evidence>
<keyword evidence="3" id="KW-1185">Reference proteome</keyword>
<comment type="caution">
    <text evidence="2">The sequence shown here is derived from an EMBL/GenBank/DDBJ whole genome shotgun (WGS) entry which is preliminary data.</text>
</comment>
<dbReference type="AlphaFoldDB" id="A0A4Y2UFE3"/>
<reference evidence="2 3" key="1">
    <citation type="journal article" date="2019" name="Sci. Rep.">
        <title>Orb-weaving spider Araneus ventricosus genome elucidates the spidroin gene catalogue.</title>
        <authorList>
            <person name="Kono N."/>
            <person name="Nakamura H."/>
            <person name="Ohtoshi R."/>
            <person name="Moran D.A.P."/>
            <person name="Shinohara A."/>
            <person name="Yoshida Y."/>
            <person name="Fujiwara M."/>
            <person name="Mori M."/>
            <person name="Tomita M."/>
            <person name="Arakawa K."/>
        </authorList>
    </citation>
    <scope>NUCLEOTIDE SEQUENCE [LARGE SCALE GENOMIC DNA]</scope>
</reference>
<dbReference type="Proteomes" id="UP000499080">
    <property type="component" value="Unassembled WGS sequence"/>
</dbReference>
<protein>
    <submittedName>
        <fullName evidence="2">Uncharacterized protein</fullName>
    </submittedName>
</protein>